<sequence length="193" mass="20479">MRNSAAKKDANRQLILQAAGRLFREKGIEQVGVADVMRAAGMTHGGFYRHFSDKSDLATQAISQALAVQQEAAINGAPGIPALAESYLNSEHRDSIGSGCVFAALGSETARGHDASRAAMSQAIRSQIDFLAAGAAGKTDEQRRQIAVGSWSAMIGALILSRISEDATLSEEILHETKGWLLSQQTSISADRP</sequence>
<dbReference type="EMBL" id="SIPC01000007">
    <property type="protein sequence ID" value="TAX65222.1"/>
    <property type="molecule type" value="Genomic_DNA"/>
</dbReference>
<dbReference type="RefSeq" id="WP_064647179.1">
    <property type="nucleotide sequence ID" value="NZ_CP140864.1"/>
</dbReference>
<reference evidence="8 9" key="1">
    <citation type="submission" date="2019-02" db="EMBL/GenBank/DDBJ databases">
        <title>The genomic architecture of introgression among sibling species of bacteria.</title>
        <authorList>
            <person name="Cavassim M.I.A."/>
            <person name="Moeskjaer S."/>
            <person name="Moslemi C."/>
            <person name="Fields B."/>
            <person name="Bachmann A."/>
            <person name="Vilhjalmsson B."/>
            <person name="Schierup M.H."/>
            <person name="Young J.P.W."/>
            <person name="Andersen S.U."/>
        </authorList>
    </citation>
    <scope>NUCLEOTIDE SEQUENCE [LARGE SCALE GENOMIC DNA]</scope>
    <source>
        <strain evidence="7 9">SM145A</strain>
        <strain evidence="6 8">SM151B</strain>
    </source>
</reference>
<dbReference type="InterPro" id="IPR009057">
    <property type="entry name" value="Homeodomain-like_sf"/>
</dbReference>
<evidence type="ECO:0000256" key="3">
    <source>
        <dbReference type="ARBA" id="ARBA00023163"/>
    </source>
</evidence>
<dbReference type="GeneID" id="303219153"/>
<dbReference type="EMBL" id="SIPS01000013">
    <property type="protein sequence ID" value="TAW13667.1"/>
    <property type="molecule type" value="Genomic_DNA"/>
</dbReference>
<dbReference type="Pfam" id="PF00440">
    <property type="entry name" value="TetR_N"/>
    <property type="match status" value="1"/>
</dbReference>
<comment type="caution">
    <text evidence="7">The sequence shown here is derived from an EMBL/GenBank/DDBJ whole genome shotgun (WGS) entry which is preliminary data.</text>
</comment>
<evidence type="ECO:0000256" key="1">
    <source>
        <dbReference type="ARBA" id="ARBA00023015"/>
    </source>
</evidence>
<dbReference type="Proteomes" id="UP000292036">
    <property type="component" value="Unassembled WGS sequence"/>
</dbReference>
<keyword evidence="1" id="KW-0805">Transcription regulation</keyword>
<dbReference type="PRINTS" id="PR00455">
    <property type="entry name" value="HTHTETR"/>
</dbReference>
<dbReference type="PANTHER" id="PTHR47506">
    <property type="entry name" value="TRANSCRIPTIONAL REGULATORY PROTEIN"/>
    <property type="match status" value="1"/>
</dbReference>
<organism evidence="7 9">
    <name type="scientific">Rhizobium leguminosarum</name>
    <dbReference type="NCBI Taxonomy" id="384"/>
    <lineage>
        <taxon>Bacteria</taxon>
        <taxon>Pseudomonadati</taxon>
        <taxon>Pseudomonadota</taxon>
        <taxon>Alphaproteobacteria</taxon>
        <taxon>Hyphomicrobiales</taxon>
        <taxon>Rhizobiaceae</taxon>
        <taxon>Rhizobium/Agrobacterium group</taxon>
        <taxon>Rhizobium</taxon>
    </lineage>
</organism>
<feature type="DNA-binding region" description="H-T-H motif" evidence="4">
    <location>
        <begin position="32"/>
        <end position="51"/>
    </location>
</feature>
<evidence type="ECO:0000256" key="2">
    <source>
        <dbReference type="ARBA" id="ARBA00023125"/>
    </source>
</evidence>
<evidence type="ECO:0000256" key="4">
    <source>
        <dbReference type="PROSITE-ProRule" id="PRU00335"/>
    </source>
</evidence>
<feature type="domain" description="HTH tetR-type" evidence="5">
    <location>
        <begin position="9"/>
        <end position="69"/>
    </location>
</feature>
<evidence type="ECO:0000259" key="5">
    <source>
        <dbReference type="PROSITE" id="PS50977"/>
    </source>
</evidence>
<dbReference type="InterPro" id="IPR001647">
    <property type="entry name" value="HTH_TetR"/>
</dbReference>
<proteinExistence type="predicted"/>
<evidence type="ECO:0000313" key="8">
    <source>
        <dbReference type="Proteomes" id="UP000292036"/>
    </source>
</evidence>
<keyword evidence="3" id="KW-0804">Transcription</keyword>
<evidence type="ECO:0000313" key="6">
    <source>
        <dbReference type="EMBL" id="TAW13667.1"/>
    </source>
</evidence>
<keyword evidence="2 4" id="KW-0238">DNA-binding</keyword>
<protein>
    <submittedName>
        <fullName evidence="7">TetR/AcrR family transcriptional regulator</fullName>
    </submittedName>
</protein>
<name>A0A4Q8XPK3_RHILE</name>
<gene>
    <name evidence="7" type="ORF">ELI03_33050</name>
    <name evidence="6" type="ORF">ELI19_35120</name>
</gene>
<accession>A0A4Q8XPK3</accession>
<evidence type="ECO:0000313" key="7">
    <source>
        <dbReference type="EMBL" id="TAX65222.1"/>
    </source>
</evidence>
<dbReference type="SUPFAM" id="SSF48498">
    <property type="entry name" value="Tetracyclin repressor-like, C-terminal domain"/>
    <property type="match status" value="1"/>
</dbReference>
<dbReference type="PROSITE" id="PS50977">
    <property type="entry name" value="HTH_TETR_2"/>
    <property type="match status" value="1"/>
</dbReference>
<dbReference type="AlphaFoldDB" id="A0A4Q8XPK3"/>
<dbReference type="Gene3D" id="1.10.10.60">
    <property type="entry name" value="Homeodomain-like"/>
    <property type="match status" value="1"/>
</dbReference>
<dbReference type="PANTHER" id="PTHR47506:SF7">
    <property type="entry name" value="TRANSCRIPTIONAL REGULATORY PROTEIN"/>
    <property type="match status" value="1"/>
</dbReference>
<evidence type="ECO:0000313" key="9">
    <source>
        <dbReference type="Proteomes" id="UP000293652"/>
    </source>
</evidence>
<dbReference type="SUPFAM" id="SSF46689">
    <property type="entry name" value="Homeodomain-like"/>
    <property type="match status" value="1"/>
</dbReference>
<dbReference type="Gene3D" id="1.10.357.10">
    <property type="entry name" value="Tetracycline Repressor, domain 2"/>
    <property type="match status" value="1"/>
</dbReference>
<dbReference type="InterPro" id="IPR036271">
    <property type="entry name" value="Tet_transcr_reg_TetR-rel_C_sf"/>
</dbReference>
<dbReference type="Proteomes" id="UP000293652">
    <property type="component" value="Unassembled WGS sequence"/>
</dbReference>
<dbReference type="GO" id="GO:0003677">
    <property type="term" value="F:DNA binding"/>
    <property type="evidence" value="ECO:0007669"/>
    <property type="project" value="UniProtKB-UniRule"/>
</dbReference>